<reference evidence="1" key="1">
    <citation type="submission" date="2025-03" db="EMBL/GenBank/DDBJ databases">
        <authorList>
            <consortium name="ELIXIR-Norway"/>
            <consortium name="Elixir Norway"/>
        </authorList>
    </citation>
    <scope>NUCLEOTIDE SEQUENCE</scope>
</reference>
<sequence>GKAYPAPVTPSWSEVQVWNILTERPYTFLNTYYAKIPIYIREDNSRLLLPATYR</sequence>
<gene>
    <name evidence="1" type="ORF">MRATA1EN22A_LOCUS28696</name>
</gene>
<evidence type="ECO:0000313" key="1">
    <source>
        <dbReference type="EMBL" id="CAM9120463.1"/>
    </source>
</evidence>
<dbReference type="Proteomes" id="UP001162501">
    <property type="component" value="Unassembled WGS sequence"/>
</dbReference>
<protein>
    <submittedName>
        <fullName evidence="1">Uncharacterized protein</fullName>
    </submittedName>
</protein>
<name>A0ACB1KEB5_RANTA</name>
<dbReference type="EMBL" id="CATOBB020000129">
    <property type="protein sequence ID" value="CAM9120463.1"/>
    <property type="molecule type" value="Genomic_DNA"/>
</dbReference>
<accession>A0ACB1KEB5</accession>
<comment type="caution">
    <text evidence="1">The sequence shown here is derived from an EMBL/GenBank/DDBJ whole genome shotgun (WGS) entry which is preliminary data.</text>
</comment>
<evidence type="ECO:0000313" key="2">
    <source>
        <dbReference type="Proteomes" id="UP001162501"/>
    </source>
</evidence>
<feature type="non-terminal residue" evidence="1">
    <location>
        <position position="1"/>
    </location>
</feature>
<proteinExistence type="predicted"/>
<organism evidence="1 2">
    <name type="scientific">Rangifer tarandus platyrhynchus</name>
    <name type="common">Svalbard reindeer</name>
    <dbReference type="NCBI Taxonomy" id="3082113"/>
    <lineage>
        <taxon>Eukaryota</taxon>
        <taxon>Metazoa</taxon>
        <taxon>Chordata</taxon>
        <taxon>Craniata</taxon>
        <taxon>Vertebrata</taxon>
        <taxon>Euteleostomi</taxon>
        <taxon>Mammalia</taxon>
        <taxon>Eutheria</taxon>
        <taxon>Laurasiatheria</taxon>
        <taxon>Artiodactyla</taxon>
        <taxon>Ruminantia</taxon>
        <taxon>Pecora</taxon>
        <taxon>Cervidae</taxon>
        <taxon>Odocoileinae</taxon>
        <taxon>Rangifer</taxon>
    </lineage>
</organism>